<dbReference type="InterPro" id="IPR011060">
    <property type="entry name" value="RibuloseP-bd_barrel"/>
</dbReference>
<keyword evidence="5 9" id="KW-0822">Tryptophan biosynthesis</keyword>
<comment type="similarity">
    <text evidence="9 10">Belongs to the TrpA family.</text>
</comment>
<dbReference type="HAMAP" id="MF_00131">
    <property type="entry name" value="Trp_synth_alpha"/>
    <property type="match status" value="1"/>
</dbReference>
<dbReference type="InterPro" id="IPR018204">
    <property type="entry name" value="Trp_synthase_alpha_AS"/>
</dbReference>
<comment type="function">
    <text evidence="1 9">The alpha subunit is responsible for the aldol cleavage of indoleglycerol phosphate to indole and glyceraldehyde 3-phosphate.</text>
</comment>
<evidence type="ECO:0000256" key="8">
    <source>
        <dbReference type="ARBA" id="ARBA00049047"/>
    </source>
</evidence>
<keyword evidence="4 9" id="KW-0028">Amino-acid biosynthesis</keyword>
<name>G9QQQ5_9BACI</name>
<evidence type="ECO:0000256" key="4">
    <source>
        <dbReference type="ARBA" id="ARBA00022605"/>
    </source>
</evidence>
<dbReference type="Proteomes" id="UP000011747">
    <property type="component" value="Unassembled WGS sequence"/>
</dbReference>
<evidence type="ECO:0000313" key="12">
    <source>
        <dbReference type="Proteomes" id="UP000011747"/>
    </source>
</evidence>
<organism evidence="11 12">
    <name type="scientific">Bacillus smithii 7_3_47FAA</name>
    <dbReference type="NCBI Taxonomy" id="665952"/>
    <lineage>
        <taxon>Bacteria</taxon>
        <taxon>Bacillati</taxon>
        <taxon>Bacillota</taxon>
        <taxon>Bacilli</taxon>
        <taxon>Bacillales</taxon>
        <taxon>Bacillaceae</taxon>
        <taxon>Bacillus</taxon>
    </lineage>
</organism>
<dbReference type="EMBL" id="ACWF01000170">
    <property type="protein sequence ID" value="EHL72374.1"/>
    <property type="molecule type" value="Genomic_DNA"/>
</dbReference>
<evidence type="ECO:0000256" key="7">
    <source>
        <dbReference type="ARBA" id="ARBA00023239"/>
    </source>
</evidence>
<accession>G9QQQ5</accession>
<evidence type="ECO:0000313" key="11">
    <source>
        <dbReference type="EMBL" id="EHL72374.1"/>
    </source>
</evidence>
<dbReference type="GO" id="GO:0004834">
    <property type="term" value="F:tryptophan synthase activity"/>
    <property type="evidence" value="ECO:0007669"/>
    <property type="project" value="UniProtKB-UniRule"/>
</dbReference>
<feature type="active site" description="Proton acceptor" evidence="9">
    <location>
        <position position="62"/>
    </location>
</feature>
<dbReference type="SUPFAM" id="SSF51366">
    <property type="entry name" value="Ribulose-phoshate binding barrel"/>
    <property type="match status" value="1"/>
</dbReference>
<gene>
    <name evidence="9" type="primary">trpA</name>
    <name evidence="11" type="ORF">HMPREF1015_02328</name>
</gene>
<dbReference type="PANTHER" id="PTHR43406:SF1">
    <property type="entry name" value="TRYPTOPHAN SYNTHASE ALPHA CHAIN, CHLOROPLASTIC"/>
    <property type="match status" value="1"/>
</dbReference>
<comment type="caution">
    <text evidence="11">The sequence shown here is derived from an EMBL/GenBank/DDBJ whole genome shotgun (WGS) entry which is preliminary data.</text>
</comment>
<keyword evidence="6 9" id="KW-0057">Aromatic amino acid biosynthesis</keyword>
<dbReference type="AlphaFoldDB" id="G9QQQ5"/>
<evidence type="ECO:0000256" key="3">
    <source>
        <dbReference type="ARBA" id="ARBA00011270"/>
    </source>
</evidence>
<dbReference type="NCBIfam" id="TIGR00262">
    <property type="entry name" value="trpA"/>
    <property type="match status" value="1"/>
</dbReference>
<comment type="pathway">
    <text evidence="2 9">Amino-acid biosynthesis; L-tryptophan biosynthesis; L-tryptophan from chorismate: step 5/5.</text>
</comment>
<evidence type="ECO:0000256" key="6">
    <source>
        <dbReference type="ARBA" id="ARBA00023141"/>
    </source>
</evidence>
<dbReference type="RefSeq" id="WP_004439825.1">
    <property type="nucleotide sequence ID" value="NZ_JH414765.1"/>
</dbReference>
<evidence type="ECO:0000256" key="1">
    <source>
        <dbReference type="ARBA" id="ARBA00003365"/>
    </source>
</evidence>
<feature type="active site" description="Proton acceptor" evidence="9">
    <location>
        <position position="51"/>
    </location>
</feature>
<dbReference type="Gene3D" id="3.20.20.70">
    <property type="entry name" value="Aldolase class I"/>
    <property type="match status" value="1"/>
</dbReference>
<keyword evidence="7 9" id="KW-0456">Lyase</keyword>
<dbReference type="FunFam" id="3.20.20.70:FF:000037">
    <property type="entry name" value="Tryptophan synthase alpha chain"/>
    <property type="match status" value="1"/>
</dbReference>
<dbReference type="InterPro" id="IPR002028">
    <property type="entry name" value="Trp_synthase_suA"/>
</dbReference>
<keyword evidence="12" id="KW-1185">Reference proteome</keyword>
<evidence type="ECO:0000256" key="2">
    <source>
        <dbReference type="ARBA" id="ARBA00004733"/>
    </source>
</evidence>
<dbReference type="GO" id="GO:0005829">
    <property type="term" value="C:cytosol"/>
    <property type="evidence" value="ECO:0007669"/>
    <property type="project" value="TreeGrafter"/>
</dbReference>
<dbReference type="PROSITE" id="PS00167">
    <property type="entry name" value="TRP_SYNTHASE_ALPHA"/>
    <property type="match status" value="1"/>
</dbReference>
<reference evidence="11 12" key="1">
    <citation type="submission" date="2011-09" db="EMBL/GenBank/DDBJ databases">
        <title>The Genome Sequence of Bacillus smithii 7_3_47FAA.</title>
        <authorList>
            <consortium name="The Broad Institute Genome Sequencing Platform"/>
            <person name="Earl A."/>
            <person name="Ward D."/>
            <person name="Feldgarden M."/>
            <person name="Gevers D."/>
            <person name="Daigneault M."/>
            <person name="Strauss J."/>
            <person name="Allen-Vercoe E."/>
            <person name="Young S.K."/>
            <person name="Zeng Q."/>
            <person name="Gargeya S."/>
            <person name="Fitzgerald M."/>
            <person name="Haas B."/>
            <person name="Abouelleil A."/>
            <person name="Alvarado L."/>
            <person name="Arachchi H.M."/>
            <person name="Berlin A."/>
            <person name="Brown A."/>
            <person name="Chapman S.B."/>
            <person name="Chen Z."/>
            <person name="Dunbar C."/>
            <person name="Freedman E."/>
            <person name="Gearin G."/>
            <person name="Goldberg J."/>
            <person name="Griggs A."/>
            <person name="Gujja S."/>
            <person name="Heiman D."/>
            <person name="Howarth C."/>
            <person name="Larson L."/>
            <person name="Lui A."/>
            <person name="MacDonald P.J.P."/>
            <person name="Montmayeur A."/>
            <person name="Murphy C."/>
            <person name="Neiman D."/>
            <person name="Pearson M."/>
            <person name="Priest M."/>
            <person name="Roberts A."/>
            <person name="Saif S."/>
            <person name="Shea T."/>
            <person name="Shenoy N."/>
            <person name="Sisk P."/>
            <person name="Stolte C."/>
            <person name="Sykes S."/>
            <person name="Wortman J."/>
            <person name="Nusbaum C."/>
            <person name="Birren B."/>
        </authorList>
    </citation>
    <scope>NUCLEOTIDE SEQUENCE [LARGE SCALE GENOMIC DNA]</scope>
    <source>
        <strain evidence="11 12">7_3_47FAA</strain>
    </source>
</reference>
<comment type="subunit">
    <text evidence="3 9">Tetramer of two alpha and two beta chains.</text>
</comment>
<dbReference type="HOGENOM" id="CLU_016734_0_0_9"/>
<evidence type="ECO:0000256" key="5">
    <source>
        <dbReference type="ARBA" id="ARBA00022822"/>
    </source>
</evidence>
<sequence length="261" mass="28227">MTALSIAEAFHQLKQNNEKAFVAYIMAGDGGLSSLKDKVLFLEKAGASMVEIGIPFSDPVADGPVIQEAGKRALKEGVSLAKVLAEIAAFRSSVTIPLIVMTYINPVYAYGIERFVNDCAKAGVNGVILPDVPFEEQGILSQELKEKNIDLIQLVTLTSPEERKKKIAQASNGFLYAVTVTGITGQRNKLPEELSGYLEHLKKISPVPVLAGFGISNHRQVKEVGSYCDGVIVGSKIVDLFHQGKEEEIVELIGKKTESIL</sequence>
<comment type="catalytic activity">
    <reaction evidence="8 9">
        <text>(1S,2R)-1-C-(indol-3-yl)glycerol 3-phosphate + L-serine = D-glyceraldehyde 3-phosphate + L-tryptophan + H2O</text>
        <dbReference type="Rhea" id="RHEA:10532"/>
        <dbReference type="ChEBI" id="CHEBI:15377"/>
        <dbReference type="ChEBI" id="CHEBI:33384"/>
        <dbReference type="ChEBI" id="CHEBI:57912"/>
        <dbReference type="ChEBI" id="CHEBI:58866"/>
        <dbReference type="ChEBI" id="CHEBI:59776"/>
        <dbReference type="EC" id="4.2.1.20"/>
    </reaction>
</comment>
<dbReference type="EC" id="4.2.1.20" evidence="9"/>
<dbReference type="UniPathway" id="UPA00035">
    <property type="reaction ID" value="UER00044"/>
</dbReference>
<evidence type="ECO:0000256" key="9">
    <source>
        <dbReference type="HAMAP-Rule" id="MF_00131"/>
    </source>
</evidence>
<dbReference type="PATRIC" id="fig|665952.3.peg.3567"/>
<dbReference type="InterPro" id="IPR013785">
    <property type="entry name" value="Aldolase_TIM"/>
</dbReference>
<evidence type="ECO:0000256" key="10">
    <source>
        <dbReference type="RuleBase" id="RU003662"/>
    </source>
</evidence>
<proteinExistence type="inferred from homology"/>
<dbReference type="PANTHER" id="PTHR43406">
    <property type="entry name" value="TRYPTOPHAN SYNTHASE, ALPHA CHAIN"/>
    <property type="match status" value="1"/>
</dbReference>
<protein>
    <recommendedName>
        <fullName evidence="9">Tryptophan synthase alpha chain</fullName>
        <ecNumber evidence="9">4.2.1.20</ecNumber>
    </recommendedName>
</protein>
<dbReference type="CDD" id="cd04724">
    <property type="entry name" value="Tryptophan_synthase_alpha"/>
    <property type="match status" value="1"/>
</dbReference>
<dbReference type="Pfam" id="PF00290">
    <property type="entry name" value="Trp_syntA"/>
    <property type="match status" value="1"/>
</dbReference>